<name>A0AAV2DXX1_9ROSI</name>
<gene>
    <name evidence="1" type="ORF">LTRI10_LOCUS19973</name>
</gene>
<sequence length="78" mass="8862">MLLSRQLREGKAAACCNIGDASKLHASRLSTKGRQSCFLLRRKLRRRSIYGEKWIGWEKVIRRRQLGTADDCSGQGGR</sequence>
<reference evidence="1 2" key="1">
    <citation type="submission" date="2024-04" db="EMBL/GenBank/DDBJ databases">
        <authorList>
            <person name="Fracassetti M."/>
        </authorList>
    </citation>
    <scope>NUCLEOTIDE SEQUENCE [LARGE SCALE GENOMIC DNA]</scope>
</reference>
<dbReference type="Proteomes" id="UP001497516">
    <property type="component" value="Chromosome 3"/>
</dbReference>
<dbReference type="AlphaFoldDB" id="A0AAV2DXX1"/>
<evidence type="ECO:0000313" key="2">
    <source>
        <dbReference type="Proteomes" id="UP001497516"/>
    </source>
</evidence>
<protein>
    <submittedName>
        <fullName evidence="1">Uncharacterized protein</fullName>
    </submittedName>
</protein>
<organism evidence="1 2">
    <name type="scientific">Linum trigynum</name>
    <dbReference type="NCBI Taxonomy" id="586398"/>
    <lineage>
        <taxon>Eukaryota</taxon>
        <taxon>Viridiplantae</taxon>
        <taxon>Streptophyta</taxon>
        <taxon>Embryophyta</taxon>
        <taxon>Tracheophyta</taxon>
        <taxon>Spermatophyta</taxon>
        <taxon>Magnoliopsida</taxon>
        <taxon>eudicotyledons</taxon>
        <taxon>Gunneridae</taxon>
        <taxon>Pentapetalae</taxon>
        <taxon>rosids</taxon>
        <taxon>fabids</taxon>
        <taxon>Malpighiales</taxon>
        <taxon>Linaceae</taxon>
        <taxon>Linum</taxon>
    </lineage>
</organism>
<accession>A0AAV2DXX1</accession>
<evidence type="ECO:0000313" key="1">
    <source>
        <dbReference type="EMBL" id="CAL1378388.1"/>
    </source>
</evidence>
<keyword evidence="2" id="KW-1185">Reference proteome</keyword>
<dbReference type="EMBL" id="OZ034816">
    <property type="protein sequence ID" value="CAL1378388.1"/>
    <property type="molecule type" value="Genomic_DNA"/>
</dbReference>
<proteinExistence type="predicted"/>